<name>G4ZF35_PHYSP</name>
<dbReference type="GeneID" id="20641950"/>
<feature type="region of interest" description="Disordered" evidence="1">
    <location>
        <begin position="19"/>
        <end position="38"/>
    </location>
</feature>
<gene>
    <name evidence="2" type="ORF">PHYSODRAFT_301120</name>
</gene>
<evidence type="ECO:0000313" key="2">
    <source>
        <dbReference type="EMBL" id="EGZ18466.1"/>
    </source>
</evidence>
<dbReference type="KEGG" id="psoj:PHYSODRAFT_301120"/>
<keyword evidence="3" id="KW-1185">Reference proteome</keyword>
<organism evidence="2 3">
    <name type="scientific">Phytophthora sojae (strain P6497)</name>
    <name type="common">Soybean stem and root rot agent</name>
    <name type="synonym">Phytophthora megasperma f. sp. glycines</name>
    <dbReference type="NCBI Taxonomy" id="1094619"/>
    <lineage>
        <taxon>Eukaryota</taxon>
        <taxon>Sar</taxon>
        <taxon>Stramenopiles</taxon>
        <taxon>Oomycota</taxon>
        <taxon>Peronosporomycetes</taxon>
        <taxon>Peronosporales</taxon>
        <taxon>Peronosporaceae</taxon>
        <taxon>Phytophthora</taxon>
    </lineage>
</organism>
<accession>G4ZF35</accession>
<dbReference type="InParanoid" id="G4ZF35"/>
<dbReference type="Proteomes" id="UP000002640">
    <property type="component" value="Unassembled WGS sequence"/>
</dbReference>
<dbReference type="AlphaFoldDB" id="G4ZF35"/>
<evidence type="ECO:0000313" key="3">
    <source>
        <dbReference type="Proteomes" id="UP000002640"/>
    </source>
</evidence>
<dbReference type="EMBL" id="JH159154">
    <property type="protein sequence ID" value="EGZ18466.1"/>
    <property type="molecule type" value="Genomic_DNA"/>
</dbReference>
<protein>
    <submittedName>
        <fullName evidence="2">Uncharacterized protein</fullName>
    </submittedName>
</protein>
<dbReference type="RefSeq" id="XP_009527524.1">
    <property type="nucleotide sequence ID" value="XM_009529229.1"/>
</dbReference>
<proteinExistence type="predicted"/>
<sequence>MGMCPSEDANVSRAVNSVIGAKTSTRRSRENPRQPRSLFNFDPISQAPFEETNLSTMKTIHALGTTVSTLAEVSTTHAAIVTTPAEIDAFYDKAATNCTGVSVFVRIFATCGTERTEDEAVYDEKDASKTMFCVPNRAKYLGEANLDEDGTVTIYDSCNTSATPHRQQPASSFDTGECIVDADGESSAKYYSVGQLKPTASASATGDVSGSTSTSAAGTPSTTTSAPVTTSTGSTSSATSAPVLCSIAFLLVSTALSVVVAV</sequence>
<feature type="region of interest" description="Disordered" evidence="1">
    <location>
        <begin position="200"/>
        <end position="238"/>
    </location>
</feature>
<evidence type="ECO:0000256" key="1">
    <source>
        <dbReference type="SAM" id="MobiDB-lite"/>
    </source>
</evidence>
<reference evidence="2 3" key="1">
    <citation type="journal article" date="2006" name="Science">
        <title>Phytophthora genome sequences uncover evolutionary origins and mechanisms of pathogenesis.</title>
        <authorList>
            <person name="Tyler B.M."/>
            <person name="Tripathy S."/>
            <person name="Zhang X."/>
            <person name="Dehal P."/>
            <person name="Jiang R.H."/>
            <person name="Aerts A."/>
            <person name="Arredondo F.D."/>
            <person name="Baxter L."/>
            <person name="Bensasson D."/>
            <person name="Beynon J.L."/>
            <person name="Chapman J."/>
            <person name="Damasceno C.M."/>
            <person name="Dorrance A.E."/>
            <person name="Dou D."/>
            <person name="Dickerman A.W."/>
            <person name="Dubchak I.L."/>
            <person name="Garbelotto M."/>
            <person name="Gijzen M."/>
            <person name="Gordon S.G."/>
            <person name="Govers F."/>
            <person name="Grunwald N.J."/>
            <person name="Huang W."/>
            <person name="Ivors K.L."/>
            <person name="Jones R.W."/>
            <person name="Kamoun S."/>
            <person name="Krampis K."/>
            <person name="Lamour K.H."/>
            <person name="Lee M.K."/>
            <person name="McDonald W.H."/>
            <person name="Medina M."/>
            <person name="Meijer H.J."/>
            <person name="Nordberg E.K."/>
            <person name="Maclean D.J."/>
            <person name="Ospina-Giraldo M.D."/>
            <person name="Morris P.F."/>
            <person name="Phuntumart V."/>
            <person name="Putnam N.H."/>
            <person name="Rash S."/>
            <person name="Rose J.K."/>
            <person name="Sakihama Y."/>
            <person name="Salamov A.A."/>
            <person name="Savidor A."/>
            <person name="Scheuring C.F."/>
            <person name="Smith B.M."/>
            <person name="Sobral B.W."/>
            <person name="Terry A."/>
            <person name="Torto-Alalibo T.A."/>
            <person name="Win J."/>
            <person name="Xu Z."/>
            <person name="Zhang H."/>
            <person name="Grigoriev I.V."/>
            <person name="Rokhsar D.S."/>
            <person name="Boore J.L."/>
        </authorList>
    </citation>
    <scope>NUCLEOTIDE SEQUENCE [LARGE SCALE GENOMIC DNA]</scope>
    <source>
        <strain evidence="2 3">P6497</strain>
    </source>
</reference>